<evidence type="ECO:0000313" key="2">
    <source>
        <dbReference type="Proteomes" id="UP000184420"/>
    </source>
</evidence>
<dbReference type="STRING" id="1419482.SAMN05444266_10993"/>
<dbReference type="Pfam" id="PF10946">
    <property type="entry name" value="DUF2625"/>
    <property type="match status" value="1"/>
</dbReference>
<dbReference type="EMBL" id="FRBL01000009">
    <property type="protein sequence ID" value="SHM58654.1"/>
    <property type="molecule type" value="Genomic_DNA"/>
</dbReference>
<proteinExistence type="predicted"/>
<dbReference type="InterPro" id="IPR021239">
    <property type="entry name" value="DUF2625"/>
</dbReference>
<protein>
    <recommendedName>
        <fullName evidence="3">DUF2625 domain-containing protein</fullName>
    </recommendedName>
</protein>
<dbReference type="AlphaFoldDB" id="A0A1M7K0B4"/>
<sequence length="269" mass="30435">MVANGHGLACSFRLHYSFSFAAKCLHICRMLKTKLLLILFLFVTDMTFAQQHKKPLEALLNKEEPGWPLVLEWISSATNPVEILPADTARAGATLYELQVTTRSPMGAIVYSSGGILIDHGWIRILGSGHDRLNRTLHSWNQGKNPAEFLLVADDAVGGFFAINSGALGEDMGKIYYFDPATLNWEGLDISYSQFLNFCFEGDLKDFYKDLRWSNWQQEVATLDGNEVFNFFPMLWTKEGKDINGVSRKKVPVEEQYGINMELRKQLGR</sequence>
<dbReference type="NCBIfam" id="NF008498">
    <property type="entry name" value="PRK11408.1-5"/>
    <property type="match status" value="1"/>
</dbReference>
<evidence type="ECO:0008006" key="3">
    <source>
        <dbReference type="Google" id="ProtNLM"/>
    </source>
</evidence>
<reference evidence="1 2" key="1">
    <citation type="submission" date="2016-11" db="EMBL/GenBank/DDBJ databases">
        <authorList>
            <person name="Jaros S."/>
            <person name="Januszkiewicz K."/>
            <person name="Wedrychowicz H."/>
        </authorList>
    </citation>
    <scope>NUCLEOTIDE SEQUENCE [LARGE SCALE GENOMIC DNA]</scope>
    <source>
        <strain evidence="1 2">DSM 27406</strain>
    </source>
</reference>
<keyword evidence="2" id="KW-1185">Reference proteome</keyword>
<accession>A0A1M7K0B4</accession>
<organism evidence="1 2">
    <name type="scientific">Chitinophaga jiangningensis</name>
    <dbReference type="NCBI Taxonomy" id="1419482"/>
    <lineage>
        <taxon>Bacteria</taxon>
        <taxon>Pseudomonadati</taxon>
        <taxon>Bacteroidota</taxon>
        <taxon>Chitinophagia</taxon>
        <taxon>Chitinophagales</taxon>
        <taxon>Chitinophagaceae</taxon>
        <taxon>Chitinophaga</taxon>
    </lineage>
</organism>
<evidence type="ECO:0000313" key="1">
    <source>
        <dbReference type="EMBL" id="SHM58654.1"/>
    </source>
</evidence>
<gene>
    <name evidence="1" type="ORF">SAMN05444266_10993</name>
</gene>
<dbReference type="Proteomes" id="UP000184420">
    <property type="component" value="Unassembled WGS sequence"/>
</dbReference>
<name>A0A1M7K0B4_9BACT</name>